<proteinExistence type="predicted"/>
<dbReference type="EMBL" id="AZFF01000001">
    <property type="protein sequence ID" value="KRL57352.1"/>
    <property type="molecule type" value="Genomic_DNA"/>
</dbReference>
<gene>
    <name evidence="2" type="ORF">FD35_GL000366</name>
</gene>
<sequence length="258" mass="29197">MTLIIAHRGLARQRPENTMAAFKAALSCGADGLETDVQETADHELVLCHDSRVDRTTNGTGEISRLRLTTIQQLDAGWRFYGHKSDIRIPTLVELLDYLEEQAFHGVLNLEIKAQKNDGVLLAQHLADVLASFPTLLPVIVVSSFSHQLLAVFHHALPVVETALLTRWPTPVVRLAHCGESVTSVHLKWWWLFMDKRWIFNNRAIVRVWTVNRPSLIKKCFQLGVTAVITDEVKLAQMLRSVYATNEFPKSESKENKK</sequence>
<dbReference type="AlphaFoldDB" id="A0A0R1RWE4"/>
<evidence type="ECO:0000313" key="2">
    <source>
        <dbReference type="EMBL" id="KRL57352.1"/>
    </source>
</evidence>
<dbReference type="Pfam" id="PF03009">
    <property type="entry name" value="GDPD"/>
    <property type="match status" value="1"/>
</dbReference>
<dbReference type="STRING" id="1114972.FD35_GL000366"/>
<dbReference type="InterPro" id="IPR017946">
    <property type="entry name" value="PLC-like_Pdiesterase_TIM-brl"/>
</dbReference>
<dbReference type="PANTHER" id="PTHR46211:SF1">
    <property type="entry name" value="GLYCEROPHOSPHODIESTER PHOSPHODIESTERASE, CYTOPLASMIC"/>
    <property type="match status" value="1"/>
</dbReference>
<accession>A0A0R1RWE4</accession>
<dbReference type="SUPFAM" id="SSF51695">
    <property type="entry name" value="PLC-like phosphodiesterases"/>
    <property type="match status" value="1"/>
</dbReference>
<organism evidence="2 3">
    <name type="scientific">Furfurilactobacillus rossiae DSM 15814</name>
    <dbReference type="NCBI Taxonomy" id="1114972"/>
    <lineage>
        <taxon>Bacteria</taxon>
        <taxon>Bacillati</taxon>
        <taxon>Bacillota</taxon>
        <taxon>Bacilli</taxon>
        <taxon>Lactobacillales</taxon>
        <taxon>Lactobacillaceae</taxon>
        <taxon>Furfurilactobacillus</taxon>
    </lineage>
</organism>
<dbReference type="RefSeq" id="WP_017261746.1">
    <property type="nucleotide sequence ID" value="NZ_AUAW01000001.1"/>
</dbReference>
<dbReference type="PROSITE" id="PS51704">
    <property type="entry name" value="GP_PDE"/>
    <property type="match status" value="1"/>
</dbReference>
<dbReference type="InterPro" id="IPR030395">
    <property type="entry name" value="GP_PDE_dom"/>
</dbReference>
<evidence type="ECO:0000259" key="1">
    <source>
        <dbReference type="PROSITE" id="PS51704"/>
    </source>
</evidence>
<dbReference type="eggNOG" id="COG0584">
    <property type="taxonomic scope" value="Bacteria"/>
</dbReference>
<keyword evidence="3" id="KW-1185">Reference proteome</keyword>
<feature type="domain" description="GP-PDE" evidence="1">
    <location>
        <begin position="2"/>
        <end position="240"/>
    </location>
</feature>
<reference evidence="2 3" key="1">
    <citation type="journal article" date="2015" name="Genome Announc.">
        <title>Expanding the biotechnology potential of lactobacilli through comparative genomics of 213 strains and associated genera.</title>
        <authorList>
            <person name="Sun Z."/>
            <person name="Harris H.M."/>
            <person name="McCann A."/>
            <person name="Guo C."/>
            <person name="Argimon S."/>
            <person name="Zhang W."/>
            <person name="Yang X."/>
            <person name="Jeffery I.B."/>
            <person name="Cooney J.C."/>
            <person name="Kagawa T.F."/>
            <person name="Liu W."/>
            <person name="Song Y."/>
            <person name="Salvetti E."/>
            <person name="Wrobel A."/>
            <person name="Rasinkangas P."/>
            <person name="Parkhill J."/>
            <person name="Rea M.C."/>
            <person name="O'Sullivan O."/>
            <person name="Ritari J."/>
            <person name="Douillard F.P."/>
            <person name="Paul Ross R."/>
            <person name="Yang R."/>
            <person name="Briner A.E."/>
            <person name="Felis G.E."/>
            <person name="de Vos W.M."/>
            <person name="Barrangou R."/>
            <person name="Klaenhammer T.R."/>
            <person name="Caufield P.W."/>
            <person name="Cui Y."/>
            <person name="Zhang H."/>
            <person name="O'Toole P.W."/>
        </authorList>
    </citation>
    <scope>NUCLEOTIDE SEQUENCE [LARGE SCALE GENOMIC DNA]</scope>
    <source>
        <strain evidence="2 3">DSM 15814</strain>
    </source>
</reference>
<protein>
    <submittedName>
        <fullName evidence="2">Glycerophosphoryl diester phosphodiesterase</fullName>
    </submittedName>
</protein>
<dbReference type="OrthoDB" id="384721at2"/>
<dbReference type="Proteomes" id="UP000051999">
    <property type="component" value="Unassembled WGS sequence"/>
</dbReference>
<comment type="caution">
    <text evidence="2">The sequence shown here is derived from an EMBL/GenBank/DDBJ whole genome shotgun (WGS) entry which is preliminary data.</text>
</comment>
<evidence type="ECO:0000313" key="3">
    <source>
        <dbReference type="Proteomes" id="UP000051999"/>
    </source>
</evidence>
<dbReference type="GO" id="GO:0008081">
    <property type="term" value="F:phosphoric diester hydrolase activity"/>
    <property type="evidence" value="ECO:0007669"/>
    <property type="project" value="InterPro"/>
</dbReference>
<dbReference type="PATRIC" id="fig|1114972.6.peg.366"/>
<dbReference type="GO" id="GO:0006629">
    <property type="term" value="P:lipid metabolic process"/>
    <property type="evidence" value="ECO:0007669"/>
    <property type="project" value="InterPro"/>
</dbReference>
<name>A0A0R1RWE4_9LACO</name>
<dbReference type="Gene3D" id="3.20.20.190">
    <property type="entry name" value="Phosphatidylinositol (PI) phosphodiesterase"/>
    <property type="match status" value="1"/>
</dbReference>
<dbReference type="PANTHER" id="PTHR46211">
    <property type="entry name" value="GLYCEROPHOSPHORYL DIESTER PHOSPHODIESTERASE"/>
    <property type="match status" value="1"/>
</dbReference>